<dbReference type="SMART" id="SM00865">
    <property type="entry name" value="Tubulin_C"/>
    <property type="match status" value="1"/>
</dbReference>
<keyword evidence="1" id="KW-0547">Nucleotide-binding</keyword>
<reference evidence="5 6" key="1">
    <citation type="submission" date="2016-03" db="EMBL/GenBank/DDBJ databases">
        <title>Draft genome sequence of Flavobacterium fryxellicola DSM 16209.</title>
        <authorList>
            <person name="Shin S.-K."/>
            <person name="Yi H."/>
        </authorList>
    </citation>
    <scope>NUCLEOTIDE SEQUENCE [LARGE SCALE GENOMIC DNA]</scope>
    <source>
        <strain evidence="5 6">DSM 16209</strain>
    </source>
</reference>
<protein>
    <recommendedName>
        <fullName evidence="7">Cell division protein FtsZ</fullName>
    </recommendedName>
</protein>
<dbReference type="Pfam" id="PF00091">
    <property type="entry name" value="Tubulin"/>
    <property type="match status" value="1"/>
</dbReference>
<evidence type="ECO:0000256" key="2">
    <source>
        <dbReference type="ARBA" id="ARBA00023134"/>
    </source>
</evidence>
<dbReference type="SMART" id="SM00864">
    <property type="entry name" value="Tubulin"/>
    <property type="match status" value="1"/>
</dbReference>
<name>A0A167U6Z9_9FLAO</name>
<keyword evidence="6" id="KW-1185">Reference proteome</keyword>
<comment type="caution">
    <text evidence="5">The sequence shown here is derived from an EMBL/GenBank/DDBJ whole genome shotgun (WGS) entry which is preliminary data.</text>
</comment>
<dbReference type="AlphaFoldDB" id="A0A167U6Z9"/>
<dbReference type="InterPro" id="IPR003008">
    <property type="entry name" value="Tubulin_FtsZ_GTPase"/>
</dbReference>
<dbReference type="GO" id="GO:0005525">
    <property type="term" value="F:GTP binding"/>
    <property type="evidence" value="ECO:0007669"/>
    <property type="project" value="UniProtKB-KW"/>
</dbReference>
<dbReference type="GO" id="GO:0003924">
    <property type="term" value="F:GTPase activity"/>
    <property type="evidence" value="ECO:0007669"/>
    <property type="project" value="InterPro"/>
</dbReference>
<dbReference type="GO" id="GO:0051301">
    <property type="term" value="P:cell division"/>
    <property type="evidence" value="ECO:0007669"/>
    <property type="project" value="TreeGrafter"/>
</dbReference>
<dbReference type="InterPro" id="IPR018316">
    <property type="entry name" value="Tubulin/FtsZ_2-layer-sand-dom"/>
</dbReference>
<dbReference type="PANTHER" id="PTHR30314:SF3">
    <property type="entry name" value="MITOCHONDRIAL DIVISION PROTEIN FSZA"/>
    <property type="match status" value="1"/>
</dbReference>
<evidence type="ECO:0008006" key="7">
    <source>
        <dbReference type="Google" id="ProtNLM"/>
    </source>
</evidence>
<dbReference type="Pfam" id="PF12327">
    <property type="entry name" value="FtsZ_C"/>
    <property type="match status" value="1"/>
</dbReference>
<evidence type="ECO:0000256" key="1">
    <source>
        <dbReference type="ARBA" id="ARBA00022741"/>
    </source>
</evidence>
<feature type="domain" description="Tubulin/FtsZ 2-layer sandwich" evidence="4">
    <location>
        <begin position="282"/>
        <end position="396"/>
    </location>
</feature>
<dbReference type="Gene3D" id="3.40.50.1440">
    <property type="entry name" value="Tubulin/FtsZ, GTPase domain"/>
    <property type="match status" value="1"/>
</dbReference>
<sequence>MSRFKRGLIVALDRPDYTTRLAVLEQLTSRSTVVLSEKIIACIAQNVKSNIREVELCFNLLITEAQLHKKEITLDFTIKVVRDLDTLVRKLSTMNLRDGYNKRIKIIGLGSEGCNIVNYLYNHRTGGVDFIVCDSDEEIIDSSTVPNKIRLKDQVAVDMAQPLDLRVNALYDAIVGSDTEVVLILIETAETTKALIASVIAQLAKERGVLSVGLVSIPLFTEEKENLLDIEKLCRQFDALVVIDNNKSKEPKTIPDSESDLPQINMAFATVMKGIMAIVLAVQFDKKDIKTVLCNNNSIFVGFSVASGKDRAKKAVNSALRSPYLRENKIANAKNILLLVTSDAIDITIDEIGEINEYLQAEAGYNASITMAVSEDENLGKSISIAILASGFDVSE</sequence>
<accession>A0A167U6Z9</accession>
<evidence type="ECO:0000259" key="3">
    <source>
        <dbReference type="SMART" id="SM00864"/>
    </source>
</evidence>
<gene>
    <name evidence="5" type="ORF">FBFR_15140</name>
</gene>
<dbReference type="STRING" id="249352.SAMN05444395_10951"/>
<dbReference type="SUPFAM" id="SSF55307">
    <property type="entry name" value="Tubulin C-terminal domain-like"/>
    <property type="match status" value="1"/>
</dbReference>
<evidence type="ECO:0000313" key="5">
    <source>
        <dbReference type="EMBL" id="OAB25317.1"/>
    </source>
</evidence>
<dbReference type="OrthoDB" id="9905352at2"/>
<dbReference type="GO" id="GO:0032153">
    <property type="term" value="C:cell division site"/>
    <property type="evidence" value="ECO:0007669"/>
    <property type="project" value="TreeGrafter"/>
</dbReference>
<dbReference type="Gene3D" id="1.10.8.60">
    <property type="match status" value="1"/>
</dbReference>
<organism evidence="5 6">
    <name type="scientific">Flavobacterium fryxellicola</name>
    <dbReference type="NCBI Taxonomy" id="249352"/>
    <lineage>
        <taxon>Bacteria</taxon>
        <taxon>Pseudomonadati</taxon>
        <taxon>Bacteroidota</taxon>
        <taxon>Flavobacteriia</taxon>
        <taxon>Flavobacteriales</taxon>
        <taxon>Flavobacteriaceae</taxon>
        <taxon>Flavobacterium</taxon>
    </lineage>
</organism>
<dbReference type="InterPro" id="IPR045061">
    <property type="entry name" value="FtsZ/CetZ"/>
</dbReference>
<dbReference type="SUPFAM" id="SSF52490">
    <property type="entry name" value="Tubulin nucleotide-binding domain-like"/>
    <property type="match status" value="1"/>
</dbReference>
<dbReference type="InterPro" id="IPR008280">
    <property type="entry name" value="Tub_FtsZ_C"/>
</dbReference>
<keyword evidence="2" id="KW-0342">GTP-binding</keyword>
<evidence type="ECO:0000259" key="4">
    <source>
        <dbReference type="SMART" id="SM00865"/>
    </source>
</evidence>
<dbReference type="Proteomes" id="UP000077164">
    <property type="component" value="Unassembled WGS sequence"/>
</dbReference>
<dbReference type="EMBL" id="LVJE01000047">
    <property type="protein sequence ID" value="OAB25317.1"/>
    <property type="molecule type" value="Genomic_DNA"/>
</dbReference>
<dbReference type="GO" id="GO:0005737">
    <property type="term" value="C:cytoplasm"/>
    <property type="evidence" value="ECO:0007669"/>
    <property type="project" value="TreeGrafter"/>
</dbReference>
<dbReference type="PANTHER" id="PTHR30314">
    <property type="entry name" value="CELL DIVISION PROTEIN FTSZ-RELATED"/>
    <property type="match status" value="1"/>
</dbReference>
<dbReference type="Gene3D" id="3.30.1330.20">
    <property type="entry name" value="Tubulin/FtsZ, C-terminal domain"/>
    <property type="match status" value="1"/>
</dbReference>
<feature type="domain" description="Tubulin/FtsZ GTPase" evidence="3">
    <location>
        <begin position="103"/>
        <end position="284"/>
    </location>
</feature>
<dbReference type="InterPro" id="IPR024757">
    <property type="entry name" value="FtsZ_C"/>
</dbReference>
<dbReference type="InterPro" id="IPR037103">
    <property type="entry name" value="Tubulin/FtsZ-like_C"/>
</dbReference>
<dbReference type="InterPro" id="IPR036525">
    <property type="entry name" value="Tubulin/FtsZ_GTPase_sf"/>
</dbReference>
<proteinExistence type="predicted"/>
<evidence type="ECO:0000313" key="6">
    <source>
        <dbReference type="Proteomes" id="UP000077164"/>
    </source>
</evidence>